<dbReference type="PANTHER" id="PTHR47354:SF5">
    <property type="entry name" value="PROTEIN RFBI"/>
    <property type="match status" value="1"/>
</dbReference>
<dbReference type="Gene3D" id="2.40.30.10">
    <property type="entry name" value="Translation factors"/>
    <property type="match status" value="1"/>
</dbReference>
<evidence type="ECO:0000313" key="2">
    <source>
        <dbReference type="Proteomes" id="UP000076962"/>
    </source>
</evidence>
<protein>
    <submittedName>
        <fullName evidence="1">CDP-6-deoxy-delta-3,4-glucoseen reductase</fullName>
    </submittedName>
</protein>
<accession>A0A176S204</accession>
<name>A0A176S204_9GAMM</name>
<comment type="caution">
    <text evidence="1">The sequence shown here is derived from an EMBL/GenBank/DDBJ whole genome shotgun (WGS) entry which is preliminary data.</text>
</comment>
<dbReference type="SUPFAM" id="SSF52343">
    <property type="entry name" value="Ferredoxin reductase-like, C-terminal NADP-linked domain"/>
    <property type="match status" value="1"/>
</dbReference>
<dbReference type="PRINTS" id="PR00410">
    <property type="entry name" value="PHEHYDRXLASE"/>
</dbReference>
<gene>
    <name evidence="1" type="ORF">THIOM_002281</name>
</gene>
<organism evidence="1 2">
    <name type="scientific">Candidatus Thiomargarita nelsonii</name>
    <dbReference type="NCBI Taxonomy" id="1003181"/>
    <lineage>
        <taxon>Bacteria</taxon>
        <taxon>Pseudomonadati</taxon>
        <taxon>Pseudomonadota</taxon>
        <taxon>Gammaproteobacteria</taxon>
        <taxon>Thiotrichales</taxon>
        <taxon>Thiotrichaceae</taxon>
        <taxon>Thiomargarita</taxon>
    </lineage>
</organism>
<dbReference type="AlphaFoldDB" id="A0A176S204"/>
<dbReference type="Proteomes" id="UP000076962">
    <property type="component" value="Unassembled WGS sequence"/>
</dbReference>
<proteinExistence type="predicted"/>
<evidence type="ECO:0000313" key="1">
    <source>
        <dbReference type="EMBL" id="OAD21939.1"/>
    </source>
</evidence>
<dbReference type="Gene3D" id="3.40.50.80">
    <property type="entry name" value="Nucleotide-binding domain of ferredoxin-NADP reductase (FNR) module"/>
    <property type="match status" value="1"/>
</dbReference>
<dbReference type="EMBL" id="LUTY01001283">
    <property type="protein sequence ID" value="OAD21939.1"/>
    <property type="molecule type" value="Genomic_DNA"/>
</dbReference>
<dbReference type="InterPro" id="IPR050415">
    <property type="entry name" value="MRET"/>
</dbReference>
<keyword evidence="2" id="KW-1185">Reference proteome</keyword>
<dbReference type="GO" id="GO:0016491">
    <property type="term" value="F:oxidoreductase activity"/>
    <property type="evidence" value="ECO:0007669"/>
    <property type="project" value="TreeGrafter"/>
</dbReference>
<dbReference type="PANTHER" id="PTHR47354">
    <property type="entry name" value="NADH OXIDOREDUCTASE HCR"/>
    <property type="match status" value="1"/>
</dbReference>
<dbReference type="InterPro" id="IPR039261">
    <property type="entry name" value="FNR_nucleotide-bd"/>
</dbReference>
<sequence length="182" mass="20516">MTLKEGISAEYFIASCPCDGRYLEFHLDNLSDNPAFSSIKNGQIVNIEAPKGDFILQEESTRPALFLAYAHGFAPIKSLIEHAIALETLTSFHLYWIVPPNEGGHYQNNLCRAWADALDNFQYTPLTGNEIKQSLRQVVEDYPDLKDVEVYLSGPKSFITVAEAMLREHNLPETQFHVGKLN</sequence>
<reference evidence="1 2" key="1">
    <citation type="submission" date="2016-05" db="EMBL/GenBank/DDBJ databases">
        <title>Single-cell genome of chain-forming Candidatus Thiomargarita nelsonii and comparison to other large sulfur-oxidizing bacteria.</title>
        <authorList>
            <person name="Winkel M."/>
            <person name="Salman V."/>
            <person name="Woyke T."/>
            <person name="Schulz-Vogt H."/>
            <person name="Richter M."/>
            <person name="Flood B."/>
            <person name="Bailey J."/>
            <person name="Amann R."/>
            <person name="Mussmann M."/>
        </authorList>
    </citation>
    <scope>NUCLEOTIDE SEQUENCE [LARGE SCALE GENOMIC DNA]</scope>
    <source>
        <strain evidence="1 2">THI036</strain>
    </source>
</reference>